<dbReference type="EMBL" id="FRYL01000038">
    <property type="protein sequence ID" value="SHO81282.1"/>
    <property type="molecule type" value="Genomic_DNA"/>
</dbReference>
<comment type="similarity">
    <text evidence="1">Belongs to the methyltransferase superfamily. PrmA family.</text>
</comment>
<gene>
    <name evidence="6" type="ORF">MNB_SV-15-848</name>
</gene>
<reference evidence="6" key="1">
    <citation type="submission" date="2016-10" db="EMBL/GenBank/DDBJ databases">
        <authorList>
            <person name="de Groot N.N."/>
        </authorList>
    </citation>
    <scope>NUCLEOTIDE SEQUENCE</scope>
</reference>
<keyword evidence="5" id="KW-0949">S-adenosyl-L-methionine</keyword>
<name>A0A1W1EKG0_9ZZZZ</name>
<dbReference type="PIRSF" id="PIRSF000401">
    <property type="entry name" value="RPL11_MTase"/>
    <property type="match status" value="1"/>
</dbReference>
<organism evidence="6">
    <name type="scientific">hydrothermal vent metagenome</name>
    <dbReference type="NCBI Taxonomy" id="652676"/>
    <lineage>
        <taxon>unclassified sequences</taxon>
        <taxon>metagenomes</taxon>
        <taxon>ecological metagenomes</taxon>
    </lineage>
</organism>
<keyword evidence="2" id="KW-0963">Cytoplasm</keyword>
<dbReference type="InterPro" id="IPR029063">
    <property type="entry name" value="SAM-dependent_MTases_sf"/>
</dbReference>
<dbReference type="InterPro" id="IPR004498">
    <property type="entry name" value="Ribosomal_PrmA_MeTrfase"/>
</dbReference>
<evidence type="ECO:0000256" key="1">
    <source>
        <dbReference type="ARBA" id="ARBA00009741"/>
    </source>
</evidence>
<dbReference type="PANTHER" id="PTHR43648">
    <property type="entry name" value="ELECTRON TRANSFER FLAVOPROTEIN BETA SUBUNIT LYSINE METHYLTRANSFERASE"/>
    <property type="match status" value="1"/>
</dbReference>
<dbReference type="HAMAP" id="MF_00735">
    <property type="entry name" value="Methyltr_PrmA"/>
    <property type="match status" value="1"/>
</dbReference>
<dbReference type="PANTHER" id="PTHR43648:SF1">
    <property type="entry name" value="ELECTRON TRANSFER FLAVOPROTEIN BETA SUBUNIT LYSINE METHYLTRANSFERASE"/>
    <property type="match status" value="1"/>
</dbReference>
<keyword evidence="3 6" id="KW-0489">Methyltransferase</keyword>
<dbReference type="GO" id="GO:0032259">
    <property type="term" value="P:methylation"/>
    <property type="evidence" value="ECO:0007669"/>
    <property type="project" value="UniProtKB-KW"/>
</dbReference>
<dbReference type="AlphaFoldDB" id="A0A1W1EKG0"/>
<dbReference type="NCBIfam" id="NF001786">
    <property type="entry name" value="PRK00517.2-4"/>
    <property type="match status" value="1"/>
</dbReference>
<proteinExistence type="inferred from homology"/>
<protein>
    <submittedName>
        <fullName evidence="6">Ribosomal protein L11 methyltransferase</fullName>
        <ecNumber evidence="6">2.1.1.-</ecNumber>
    </submittedName>
</protein>
<dbReference type="GO" id="GO:0005840">
    <property type="term" value="C:ribosome"/>
    <property type="evidence" value="ECO:0007669"/>
    <property type="project" value="UniProtKB-KW"/>
</dbReference>
<dbReference type="Gene3D" id="3.40.50.150">
    <property type="entry name" value="Vaccinia Virus protein VP39"/>
    <property type="match status" value="1"/>
</dbReference>
<dbReference type="GO" id="GO:0008276">
    <property type="term" value="F:protein methyltransferase activity"/>
    <property type="evidence" value="ECO:0007669"/>
    <property type="project" value="InterPro"/>
</dbReference>
<dbReference type="Pfam" id="PF06325">
    <property type="entry name" value="PrmA"/>
    <property type="match status" value="1"/>
</dbReference>
<keyword evidence="6" id="KW-0687">Ribonucleoprotein</keyword>
<dbReference type="NCBIfam" id="TIGR00406">
    <property type="entry name" value="prmA"/>
    <property type="match status" value="1"/>
</dbReference>
<evidence type="ECO:0000313" key="6">
    <source>
        <dbReference type="EMBL" id="SHO81282.1"/>
    </source>
</evidence>
<accession>A0A1W1EKG0</accession>
<sequence>MNSTYNELTITIPNEMVEFIADYVSNIFHDGLEMGSNNIIIRSEKDITYVKEGVEALILQLDSNIKFSFKEEVKRNEDWIGVYQDSVQPVEIGSFYIKPSWYDDRDDKINIQIDPALAFGSGHHPTTFSCVEFIEKYLNRDDAVLDVGCGSGVLGLACAKLGGEVDLCDTDPISVDSTIENFELNSASYNNIWEGSVYKRKIQYDMVVANIIADVLKLISKDIVKATKDNGIMILSGILDKKEELVLKSFKDCELIDRKLRGEWVTLVYKKAVRGN</sequence>
<evidence type="ECO:0000256" key="2">
    <source>
        <dbReference type="ARBA" id="ARBA00022490"/>
    </source>
</evidence>
<dbReference type="CDD" id="cd02440">
    <property type="entry name" value="AdoMet_MTases"/>
    <property type="match status" value="1"/>
</dbReference>
<evidence type="ECO:0000256" key="5">
    <source>
        <dbReference type="ARBA" id="ARBA00022691"/>
    </source>
</evidence>
<keyword evidence="6" id="KW-0689">Ribosomal protein</keyword>
<evidence type="ECO:0000256" key="3">
    <source>
        <dbReference type="ARBA" id="ARBA00022603"/>
    </source>
</evidence>
<dbReference type="InterPro" id="IPR050078">
    <property type="entry name" value="Ribosomal_L11_MeTrfase_PrmA"/>
</dbReference>
<dbReference type="EC" id="2.1.1.-" evidence="6"/>
<dbReference type="SUPFAM" id="SSF53335">
    <property type="entry name" value="S-adenosyl-L-methionine-dependent methyltransferases"/>
    <property type="match status" value="1"/>
</dbReference>
<evidence type="ECO:0000256" key="4">
    <source>
        <dbReference type="ARBA" id="ARBA00022679"/>
    </source>
</evidence>
<keyword evidence="4 6" id="KW-0808">Transferase</keyword>